<comment type="caution">
    <text evidence="1">The sequence shown here is derived from an EMBL/GenBank/DDBJ whole genome shotgun (WGS) entry which is preliminary data.</text>
</comment>
<protein>
    <submittedName>
        <fullName evidence="1">Uncharacterized protein</fullName>
    </submittedName>
</protein>
<gene>
    <name evidence="1" type="ORF">SDC9_91867</name>
</gene>
<dbReference type="AlphaFoldDB" id="A0A644ZZ14"/>
<proteinExistence type="predicted"/>
<accession>A0A644ZZ14</accession>
<name>A0A644ZZ14_9ZZZZ</name>
<dbReference type="EMBL" id="VSSQ01010771">
    <property type="protein sequence ID" value="MPM45181.1"/>
    <property type="molecule type" value="Genomic_DNA"/>
</dbReference>
<sequence>MPRDLLPVETILSLMEFTPRAVEEADRMARHERTHLKQIERTLKRLQGTYN</sequence>
<organism evidence="1">
    <name type="scientific">bioreactor metagenome</name>
    <dbReference type="NCBI Taxonomy" id="1076179"/>
    <lineage>
        <taxon>unclassified sequences</taxon>
        <taxon>metagenomes</taxon>
        <taxon>ecological metagenomes</taxon>
    </lineage>
</organism>
<reference evidence="1" key="1">
    <citation type="submission" date="2019-08" db="EMBL/GenBank/DDBJ databases">
        <authorList>
            <person name="Kucharzyk K."/>
            <person name="Murdoch R.W."/>
            <person name="Higgins S."/>
            <person name="Loffler F."/>
        </authorList>
    </citation>
    <scope>NUCLEOTIDE SEQUENCE</scope>
</reference>
<evidence type="ECO:0000313" key="1">
    <source>
        <dbReference type="EMBL" id="MPM45181.1"/>
    </source>
</evidence>